<evidence type="ECO:0000256" key="1">
    <source>
        <dbReference type="SAM" id="MobiDB-lite"/>
    </source>
</evidence>
<proteinExistence type="predicted"/>
<reference evidence="3" key="1">
    <citation type="submission" date="2016-11" db="UniProtKB">
        <authorList>
            <consortium name="WormBaseParasite"/>
        </authorList>
    </citation>
    <scope>IDENTIFICATION</scope>
</reference>
<keyword evidence="2" id="KW-1185">Reference proteome</keyword>
<evidence type="ECO:0000313" key="2">
    <source>
        <dbReference type="Proteomes" id="UP000095280"/>
    </source>
</evidence>
<accession>A0A1I8HQZ5</accession>
<name>A0A1I8HQZ5_9PLAT</name>
<organism evidence="2 3">
    <name type="scientific">Macrostomum lignano</name>
    <dbReference type="NCBI Taxonomy" id="282301"/>
    <lineage>
        <taxon>Eukaryota</taxon>
        <taxon>Metazoa</taxon>
        <taxon>Spiralia</taxon>
        <taxon>Lophotrochozoa</taxon>
        <taxon>Platyhelminthes</taxon>
        <taxon>Rhabditophora</taxon>
        <taxon>Macrostomorpha</taxon>
        <taxon>Macrostomida</taxon>
        <taxon>Macrostomidae</taxon>
        <taxon>Macrostomum</taxon>
    </lineage>
</organism>
<dbReference type="WBParaSite" id="maker-uti_cns_0007459-snap-gene-0.2-mRNA-1">
    <property type="protein sequence ID" value="maker-uti_cns_0007459-snap-gene-0.2-mRNA-1"/>
    <property type="gene ID" value="maker-uti_cns_0007459-snap-gene-0.2"/>
</dbReference>
<protein>
    <submittedName>
        <fullName evidence="3">Integron gene cassette protein</fullName>
    </submittedName>
</protein>
<dbReference type="Proteomes" id="UP000095280">
    <property type="component" value="Unplaced"/>
</dbReference>
<sequence>LRHLPGLNVNSRFWPTKFPNFPNIAPSVRQVKSATQPGLRQSSASSWRTSQTASPSCSAVSDCNSKKFLTTSRTNASSLAAGRVISHAAALPWTPGSPCSRRCTRRP</sequence>
<dbReference type="AlphaFoldDB" id="A0A1I8HQZ5"/>
<feature type="region of interest" description="Disordered" evidence="1">
    <location>
        <begin position="32"/>
        <end position="59"/>
    </location>
</feature>
<evidence type="ECO:0000313" key="3">
    <source>
        <dbReference type="WBParaSite" id="maker-uti_cns_0007459-snap-gene-0.2-mRNA-1"/>
    </source>
</evidence>